<organism evidence="1 2">
    <name type="scientific">Hymenobacter monticola</name>
    <dbReference type="NCBI Taxonomy" id="1705399"/>
    <lineage>
        <taxon>Bacteria</taxon>
        <taxon>Pseudomonadati</taxon>
        <taxon>Bacteroidota</taxon>
        <taxon>Cytophagia</taxon>
        <taxon>Cytophagales</taxon>
        <taxon>Hymenobacteraceae</taxon>
        <taxon>Hymenobacter</taxon>
    </lineage>
</organism>
<protein>
    <recommendedName>
        <fullName evidence="3">HNH endonuclease</fullName>
    </recommendedName>
</protein>
<reference evidence="1 2" key="1">
    <citation type="submission" date="2022-03" db="EMBL/GenBank/DDBJ databases">
        <title>Hymenobactersp. isolated from the air.</title>
        <authorList>
            <person name="Won M."/>
            <person name="Kwon S.-W."/>
        </authorList>
    </citation>
    <scope>NUCLEOTIDE SEQUENCE [LARGE SCALE GENOMIC DNA]</scope>
    <source>
        <strain evidence="1 2">KACC 22596</strain>
    </source>
</reference>
<evidence type="ECO:0008006" key="3">
    <source>
        <dbReference type="Google" id="ProtNLM"/>
    </source>
</evidence>
<evidence type="ECO:0000313" key="1">
    <source>
        <dbReference type="EMBL" id="UOE35045.1"/>
    </source>
</evidence>
<accession>A0ABY4B796</accession>
<dbReference type="EMBL" id="CP094534">
    <property type="protein sequence ID" value="UOE35045.1"/>
    <property type="molecule type" value="Genomic_DNA"/>
</dbReference>
<sequence length="250" mass="27785">MISLQRPPVPASLNTPAMQQYVADCAAYAAACAAAPDPATVPLPAKPGSYRGSDVLQAFDTYFFSKCYLTEQWHGSSYEMDVDHFVPVNQNPALKFDWNNLFPAAHKANMMRPRQWPAGGLLDPCQDNVERRLEATIGPLGRDPFFEAADPADQAAQNTADLLNLLHNGRIGDEASRLNTKHLRVAIAKQYHAVTQAILRFQQAQLSGNPQRLANAKRELRTLLSRQLPFTQLMRSMDPVVEYVPVDLLD</sequence>
<dbReference type="Proteomes" id="UP000831390">
    <property type="component" value="Chromosome"/>
</dbReference>
<proteinExistence type="predicted"/>
<gene>
    <name evidence="1" type="ORF">MTP16_05190</name>
</gene>
<keyword evidence="2" id="KW-1185">Reference proteome</keyword>
<name>A0ABY4B796_9BACT</name>
<evidence type="ECO:0000313" key="2">
    <source>
        <dbReference type="Proteomes" id="UP000831390"/>
    </source>
</evidence>
<dbReference type="RefSeq" id="WP_243516497.1">
    <property type="nucleotide sequence ID" value="NZ_CP094534.1"/>
</dbReference>